<dbReference type="InterPro" id="IPR000054">
    <property type="entry name" value="Ribosomal_eL31"/>
</dbReference>
<evidence type="ECO:0000313" key="4">
    <source>
        <dbReference type="EMBL" id="TFJ88730.1"/>
    </source>
</evidence>
<dbReference type="InterPro" id="IPR023621">
    <property type="entry name" value="Ribosomal_eL31_dom_sf"/>
</dbReference>
<dbReference type="CDD" id="cd00463">
    <property type="entry name" value="Ribosomal_L31e"/>
    <property type="match status" value="1"/>
</dbReference>
<dbReference type="FunFam" id="3.10.440.10:FF:000001">
    <property type="entry name" value="60S ribosomal protein L31"/>
    <property type="match status" value="1"/>
</dbReference>
<dbReference type="AlphaFoldDB" id="A0A4D9DB75"/>
<dbReference type="SMART" id="SM01380">
    <property type="entry name" value="Ribosomal_L31e"/>
    <property type="match status" value="1"/>
</dbReference>
<evidence type="ECO:0000313" key="5">
    <source>
        <dbReference type="Proteomes" id="UP000355283"/>
    </source>
</evidence>
<dbReference type="OrthoDB" id="9739313at2759"/>
<sequence>MVKATKAPKADVVTRLYTINLHKRLHKITFKERAPRAIREIKKFAIKALGTKDVRVDASLNKYIWKQGIRNVPYRVRVKLARRRNEDEEAAEKLYTLVTLVEVDSFKGLQNTSVDE</sequence>
<dbReference type="EMBL" id="SDOX01000001">
    <property type="protein sequence ID" value="TFJ88730.1"/>
    <property type="molecule type" value="Genomic_DNA"/>
</dbReference>
<dbReference type="Pfam" id="PF01198">
    <property type="entry name" value="Ribosomal_L31e"/>
    <property type="match status" value="1"/>
</dbReference>
<keyword evidence="3" id="KW-0687">Ribonucleoprotein</keyword>
<proteinExistence type="inferred from homology"/>
<organism evidence="4 5">
    <name type="scientific">Nannochloropsis salina CCMP1776</name>
    <dbReference type="NCBI Taxonomy" id="1027361"/>
    <lineage>
        <taxon>Eukaryota</taxon>
        <taxon>Sar</taxon>
        <taxon>Stramenopiles</taxon>
        <taxon>Ochrophyta</taxon>
        <taxon>Eustigmatophyceae</taxon>
        <taxon>Eustigmatales</taxon>
        <taxon>Monodopsidaceae</taxon>
        <taxon>Microchloropsis</taxon>
        <taxon>Microchloropsis salina</taxon>
    </lineage>
</organism>
<evidence type="ECO:0008006" key="6">
    <source>
        <dbReference type="Google" id="ProtNLM"/>
    </source>
</evidence>
<dbReference type="GO" id="GO:0022625">
    <property type="term" value="C:cytosolic large ribosomal subunit"/>
    <property type="evidence" value="ECO:0007669"/>
    <property type="project" value="TreeGrafter"/>
</dbReference>
<dbReference type="PROSITE" id="PS01144">
    <property type="entry name" value="RIBOSOMAL_L31E"/>
    <property type="match status" value="1"/>
</dbReference>
<keyword evidence="2" id="KW-0689">Ribosomal protein</keyword>
<dbReference type="SUPFAM" id="SSF54575">
    <property type="entry name" value="Ribosomal protein L31e"/>
    <property type="match status" value="1"/>
</dbReference>
<dbReference type="Proteomes" id="UP000355283">
    <property type="component" value="Unassembled WGS sequence"/>
</dbReference>
<dbReference type="Gene3D" id="3.10.440.10">
    <property type="match status" value="1"/>
</dbReference>
<comment type="caution">
    <text evidence="4">The sequence shown here is derived from an EMBL/GenBank/DDBJ whole genome shotgun (WGS) entry which is preliminary data.</text>
</comment>
<evidence type="ECO:0000256" key="2">
    <source>
        <dbReference type="ARBA" id="ARBA00022980"/>
    </source>
</evidence>
<name>A0A4D9DB75_9STRA</name>
<evidence type="ECO:0000256" key="1">
    <source>
        <dbReference type="ARBA" id="ARBA00010808"/>
    </source>
</evidence>
<protein>
    <recommendedName>
        <fullName evidence="6">60S ribosomal protein L31</fullName>
    </recommendedName>
</protein>
<reference evidence="4 5" key="1">
    <citation type="submission" date="2019-01" db="EMBL/GenBank/DDBJ databases">
        <title>Nuclear Genome Assembly of the Microalgal Biofuel strain Nannochloropsis salina CCMP1776.</title>
        <authorList>
            <person name="Hovde B."/>
        </authorList>
    </citation>
    <scope>NUCLEOTIDE SEQUENCE [LARGE SCALE GENOMIC DNA]</scope>
    <source>
        <strain evidence="4 5">CCMP1776</strain>
    </source>
</reference>
<evidence type="ECO:0000256" key="3">
    <source>
        <dbReference type="ARBA" id="ARBA00023274"/>
    </source>
</evidence>
<comment type="similarity">
    <text evidence="1">Belongs to the eukaryotic ribosomal protein eL31 family.</text>
</comment>
<dbReference type="InterPro" id="IPR020052">
    <property type="entry name" value="Ribosomal_eL31_CS"/>
</dbReference>
<gene>
    <name evidence="4" type="ORF">NSK_000299</name>
</gene>
<dbReference type="GO" id="GO:0003735">
    <property type="term" value="F:structural constituent of ribosome"/>
    <property type="evidence" value="ECO:0007669"/>
    <property type="project" value="InterPro"/>
</dbReference>
<dbReference type="PANTHER" id="PTHR10956:SF0">
    <property type="entry name" value="60S RIBOSOMAL PROTEIN L31"/>
    <property type="match status" value="1"/>
</dbReference>
<accession>A0A4D9DB75</accession>
<dbReference type="GO" id="GO:0002181">
    <property type="term" value="P:cytoplasmic translation"/>
    <property type="evidence" value="ECO:0007669"/>
    <property type="project" value="TreeGrafter"/>
</dbReference>
<keyword evidence="5" id="KW-1185">Reference proteome</keyword>
<dbReference type="PANTHER" id="PTHR10956">
    <property type="entry name" value="60S RIBOSOMAL PROTEIN L31"/>
    <property type="match status" value="1"/>
</dbReference>